<dbReference type="InterPro" id="IPR051783">
    <property type="entry name" value="NAD(P)-dependent_oxidoreduct"/>
</dbReference>
<dbReference type="GeneID" id="95983902"/>
<dbReference type="EMBL" id="JBBXJM010000002">
    <property type="protein sequence ID" value="KAL1411877.1"/>
    <property type="molecule type" value="Genomic_DNA"/>
</dbReference>
<comment type="caution">
    <text evidence="2">The sequence shown here is derived from an EMBL/GenBank/DDBJ whole genome shotgun (WGS) entry which is preliminary data.</text>
</comment>
<proteinExistence type="predicted"/>
<organism evidence="2 3">
    <name type="scientific">Vanrija albida</name>
    <dbReference type="NCBI Taxonomy" id="181172"/>
    <lineage>
        <taxon>Eukaryota</taxon>
        <taxon>Fungi</taxon>
        <taxon>Dikarya</taxon>
        <taxon>Basidiomycota</taxon>
        <taxon>Agaricomycotina</taxon>
        <taxon>Tremellomycetes</taxon>
        <taxon>Trichosporonales</taxon>
        <taxon>Trichosporonaceae</taxon>
        <taxon>Vanrija</taxon>
    </lineage>
</organism>
<accession>A0ABR3QBI3</accession>
<dbReference type="PANTHER" id="PTHR48079">
    <property type="entry name" value="PROTEIN YEEZ"/>
    <property type="match status" value="1"/>
</dbReference>
<name>A0ABR3QBI3_9TREE</name>
<dbReference type="Pfam" id="PF13460">
    <property type="entry name" value="NAD_binding_10"/>
    <property type="match status" value="1"/>
</dbReference>
<sequence>MPRSILFLGATGYIGSSVLAAILKADPSASVTVVARKASVLAGFEAADPRIKAVQGSLDDHSALAKLAEAHDVVINTADADGLESTKAILRGLKARHAATGTRPILIHTSGTGVLSDDAAGEYAGSEVFTDAEAEPSATPPLLPISALKPARFHRVVDLEIEGADRAGYVYTYIIIPSTIYGISSTVFSDKGLANPQSQQVPHMTRIGIERGVPAQFGQGLNLWPNVEVHDLADLYALVYDAATKPGPGDHGANGYYFGASGEHSLRQLYEAIGAELFALGLVSTPEPRTLDKAELQRFTAGSVYLGSNSRARAIHSARLGWKPKNAGNDPFLASIKEDVDWTVSHDRGRGADGKFAFGPGPVRVEDGAEGGWKLASA</sequence>
<dbReference type="Proteomes" id="UP001565368">
    <property type="component" value="Unassembled WGS sequence"/>
</dbReference>
<evidence type="ECO:0000313" key="3">
    <source>
        <dbReference type="Proteomes" id="UP001565368"/>
    </source>
</evidence>
<dbReference type="InterPro" id="IPR016040">
    <property type="entry name" value="NAD(P)-bd_dom"/>
</dbReference>
<evidence type="ECO:0000313" key="2">
    <source>
        <dbReference type="EMBL" id="KAL1411877.1"/>
    </source>
</evidence>
<dbReference type="SUPFAM" id="SSF51735">
    <property type="entry name" value="NAD(P)-binding Rossmann-fold domains"/>
    <property type="match status" value="1"/>
</dbReference>
<reference evidence="2 3" key="1">
    <citation type="submission" date="2023-08" db="EMBL/GenBank/DDBJ databases">
        <title>Annotated Genome Sequence of Vanrija albida AlHP1.</title>
        <authorList>
            <person name="Herzog R."/>
        </authorList>
    </citation>
    <scope>NUCLEOTIDE SEQUENCE [LARGE SCALE GENOMIC DNA]</scope>
    <source>
        <strain evidence="2 3">AlHP1</strain>
    </source>
</reference>
<keyword evidence="3" id="KW-1185">Reference proteome</keyword>
<evidence type="ECO:0000259" key="1">
    <source>
        <dbReference type="Pfam" id="PF13460"/>
    </source>
</evidence>
<gene>
    <name evidence="2" type="ORF">Q8F55_002859</name>
</gene>
<dbReference type="RefSeq" id="XP_069211821.1">
    <property type="nucleotide sequence ID" value="XM_069351435.1"/>
</dbReference>
<feature type="domain" description="NAD(P)-binding" evidence="1">
    <location>
        <begin position="9"/>
        <end position="114"/>
    </location>
</feature>
<dbReference type="PANTHER" id="PTHR48079:SF6">
    <property type="entry name" value="NAD(P)-BINDING DOMAIN-CONTAINING PROTEIN-RELATED"/>
    <property type="match status" value="1"/>
</dbReference>
<dbReference type="InterPro" id="IPR036291">
    <property type="entry name" value="NAD(P)-bd_dom_sf"/>
</dbReference>
<dbReference type="Gene3D" id="3.40.50.720">
    <property type="entry name" value="NAD(P)-binding Rossmann-like Domain"/>
    <property type="match status" value="1"/>
</dbReference>
<protein>
    <recommendedName>
        <fullName evidence="1">NAD(P)-binding domain-containing protein</fullName>
    </recommendedName>
</protein>